<dbReference type="AlphaFoldDB" id="A0A8X6XM66"/>
<dbReference type="Proteomes" id="UP000886998">
    <property type="component" value="Unassembled WGS sequence"/>
</dbReference>
<comment type="caution">
    <text evidence="2">The sequence shown here is derived from an EMBL/GenBank/DDBJ whole genome shotgun (WGS) entry which is preliminary data.</text>
</comment>
<dbReference type="InterPro" id="IPR029526">
    <property type="entry name" value="PGBD"/>
</dbReference>
<organism evidence="2 3">
    <name type="scientific">Trichonephila inaurata madagascariensis</name>
    <dbReference type="NCBI Taxonomy" id="2747483"/>
    <lineage>
        <taxon>Eukaryota</taxon>
        <taxon>Metazoa</taxon>
        <taxon>Ecdysozoa</taxon>
        <taxon>Arthropoda</taxon>
        <taxon>Chelicerata</taxon>
        <taxon>Arachnida</taxon>
        <taxon>Araneae</taxon>
        <taxon>Araneomorphae</taxon>
        <taxon>Entelegynae</taxon>
        <taxon>Araneoidea</taxon>
        <taxon>Nephilidae</taxon>
        <taxon>Trichonephila</taxon>
        <taxon>Trichonephila inaurata</taxon>
    </lineage>
</organism>
<keyword evidence="3" id="KW-1185">Reference proteome</keyword>
<accession>A0A8X6XM66</accession>
<sequence length="138" mass="16231">MPYNRFCEIHVSAFRKYNETFYPKTYPNPKLYKVWPVLEHLNELFQRAVTLGLDIVIDETLMLYKGCLGWRQYMPKKRSHFGVKSYLLCESSSGCIWSQIIYTGKGTLFDHKYKNLPQSIQVVISVIKPLLRQGYSLI</sequence>
<feature type="domain" description="PiggyBac transposable element-derived protein" evidence="1">
    <location>
        <begin position="1"/>
        <end position="137"/>
    </location>
</feature>
<proteinExistence type="predicted"/>
<dbReference type="EMBL" id="BMAV01011026">
    <property type="protein sequence ID" value="GFY56543.1"/>
    <property type="molecule type" value="Genomic_DNA"/>
</dbReference>
<evidence type="ECO:0000313" key="3">
    <source>
        <dbReference type="Proteomes" id="UP000886998"/>
    </source>
</evidence>
<protein>
    <submittedName>
        <fullName evidence="2">PiggyBac transposable element-derived protein 4</fullName>
    </submittedName>
</protein>
<dbReference type="OrthoDB" id="6425779at2759"/>
<dbReference type="PANTHER" id="PTHR46599">
    <property type="entry name" value="PIGGYBAC TRANSPOSABLE ELEMENT-DERIVED PROTEIN 4"/>
    <property type="match status" value="1"/>
</dbReference>
<gene>
    <name evidence="2" type="primary">PGBD4</name>
    <name evidence="2" type="ORF">TNIN_479321</name>
</gene>
<name>A0A8X6XM66_9ARAC</name>
<reference evidence="2" key="1">
    <citation type="submission" date="2020-08" db="EMBL/GenBank/DDBJ databases">
        <title>Multicomponent nature underlies the extraordinary mechanical properties of spider dragline silk.</title>
        <authorList>
            <person name="Kono N."/>
            <person name="Nakamura H."/>
            <person name="Mori M."/>
            <person name="Yoshida Y."/>
            <person name="Ohtoshi R."/>
            <person name="Malay A.D."/>
            <person name="Moran D.A.P."/>
            <person name="Tomita M."/>
            <person name="Numata K."/>
            <person name="Arakawa K."/>
        </authorList>
    </citation>
    <scope>NUCLEOTIDE SEQUENCE</scope>
</reference>
<evidence type="ECO:0000259" key="1">
    <source>
        <dbReference type="Pfam" id="PF13843"/>
    </source>
</evidence>
<dbReference type="Pfam" id="PF13843">
    <property type="entry name" value="DDE_Tnp_1_7"/>
    <property type="match status" value="1"/>
</dbReference>
<evidence type="ECO:0000313" key="2">
    <source>
        <dbReference type="EMBL" id="GFY56543.1"/>
    </source>
</evidence>
<dbReference type="PANTHER" id="PTHR46599:SF3">
    <property type="entry name" value="PIGGYBAC TRANSPOSABLE ELEMENT-DERIVED PROTEIN 4"/>
    <property type="match status" value="1"/>
</dbReference>